<evidence type="ECO:0000313" key="4">
    <source>
        <dbReference type="Proteomes" id="UP000235943"/>
    </source>
</evidence>
<organism evidence="3 4">
    <name type="scientific">Streptomyces cahuitamycinicus</name>
    <dbReference type="NCBI Taxonomy" id="2070367"/>
    <lineage>
        <taxon>Bacteria</taxon>
        <taxon>Bacillati</taxon>
        <taxon>Actinomycetota</taxon>
        <taxon>Actinomycetes</taxon>
        <taxon>Kitasatosporales</taxon>
        <taxon>Streptomycetaceae</taxon>
        <taxon>Streptomyces</taxon>
    </lineage>
</organism>
<proteinExistence type="predicted"/>
<evidence type="ECO:0000313" key="3">
    <source>
        <dbReference type="EMBL" id="PNG19943.1"/>
    </source>
</evidence>
<comment type="caution">
    <text evidence="3">The sequence shown here is derived from an EMBL/GenBank/DDBJ whole genome shotgun (WGS) entry which is preliminary data.</text>
</comment>
<evidence type="ECO:0008006" key="5">
    <source>
        <dbReference type="Google" id="ProtNLM"/>
    </source>
</evidence>
<dbReference type="EMBL" id="POUC01000176">
    <property type="protein sequence ID" value="PNG19943.1"/>
    <property type="molecule type" value="Genomic_DNA"/>
</dbReference>
<accession>A0A2N8TLU4</accession>
<keyword evidence="2" id="KW-0472">Membrane</keyword>
<dbReference type="OrthoDB" id="4331268at2"/>
<keyword evidence="2" id="KW-1133">Transmembrane helix</keyword>
<sequence>MAHFDERLLKDLEQQMEHSDPRFAQALDSGRPRRPREYRHGPAWLVLAGALAMVVTGMVLPNGLLIAAGLVVAGIAGHLFDPHRDNALGRFYQPLRQGHR</sequence>
<dbReference type="InterPro" id="IPR021401">
    <property type="entry name" value="DUF3040"/>
</dbReference>
<dbReference type="Pfam" id="PF11239">
    <property type="entry name" value="DUF3040"/>
    <property type="match status" value="1"/>
</dbReference>
<feature type="region of interest" description="Disordered" evidence="1">
    <location>
        <begin position="14"/>
        <end position="35"/>
    </location>
</feature>
<dbReference type="Proteomes" id="UP000235943">
    <property type="component" value="Unassembled WGS sequence"/>
</dbReference>
<dbReference type="RefSeq" id="WP_102910939.1">
    <property type="nucleotide sequence ID" value="NZ_POUC01000176.1"/>
</dbReference>
<feature type="transmembrane region" description="Helical" evidence="2">
    <location>
        <begin position="41"/>
        <end position="58"/>
    </location>
</feature>
<keyword evidence="4" id="KW-1185">Reference proteome</keyword>
<evidence type="ECO:0000256" key="1">
    <source>
        <dbReference type="SAM" id="MobiDB-lite"/>
    </source>
</evidence>
<name>A0A2N8TLU4_9ACTN</name>
<keyword evidence="2" id="KW-0812">Transmembrane</keyword>
<protein>
    <recommendedName>
        <fullName evidence="5">DUF3040 domain-containing protein</fullName>
    </recommendedName>
</protein>
<dbReference type="AlphaFoldDB" id="A0A2N8TLU4"/>
<gene>
    <name evidence="3" type="ORF">C1J00_22910</name>
</gene>
<reference evidence="3 4" key="1">
    <citation type="submission" date="2018-01" db="EMBL/GenBank/DDBJ databases">
        <title>Draft genome sequence of Streptomyces sp. 13K301.</title>
        <authorList>
            <person name="Sahin N."/>
            <person name="Saygin H."/>
            <person name="Ay H."/>
        </authorList>
    </citation>
    <scope>NUCLEOTIDE SEQUENCE [LARGE SCALE GENOMIC DNA]</scope>
    <source>
        <strain evidence="3 4">13K301</strain>
    </source>
</reference>
<evidence type="ECO:0000256" key="2">
    <source>
        <dbReference type="SAM" id="Phobius"/>
    </source>
</evidence>